<protein>
    <submittedName>
        <fullName evidence="2">Glycosyltransferase family 2 protein</fullName>
    </submittedName>
</protein>
<dbReference type="EMBL" id="PRDM01000006">
    <property type="protein sequence ID" value="MBE8727792.1"/>
    <property type="molecule type" value="Genomic_DNA"/>
</dbReference>
<evidence type="ECO:0000313" key="2">
    <source>
        <dbReference type="EMBL" id="MBE8727792.1"/>
    </source>
</evidence>
<accession>A0ABR9TT14</accession>
<dbReference type="CDD" id="cd00761">
    <property type="entry name" value="Glyco_tranf_GTA_type"/>
    <property type="match status" value="1"/>
</dbReference>
<organism evidence="2 3">
    <name type="scientific">Flavobacterium hungaricum</name>
    <dbReference type="NCBI Taxonomy" id="2082725"/>
    <lineage>
        <taxon>Bacteria</taxon>
        <taxon>Pseudomonadati</taxon>
        <taxon>Bacteroidota</taxon>
        <taxon>Flavobacteriia</taxon>
        <taxon>Flavobacteriales</taxon>
        <taxon>Flavobacteriaceae</taxon>
        <taxon>Flavobacterium</taxon>
    </lineage>
</organism>
<dbReference type="RefSeq" id="WP_194140922.1">
    <property type="nucleotide sequence ID" value="NZ_PRDM01000006.1"/>
</dbReference>
<dbReference type="InterPro" id="IPR001173">
    <property type="entry name" value="Glyco_trans_2-like"/>
</dbReference>
<evidence type="ECO:0000313" key="3">
    <source>
        <dbReference type="Proteomes" id="UP000640614"/>
    </source>
</evidence>
<dbReference type="Pfam" id="PF00535">
    <property type="entry name" value="Glycos_transf_2"/>
    <property type="match status" value="1"/>
</dbReference>
<feature type="domain" description="Glycosyltransferase 2-like" evidence="1">
    <location>
        <begin position="241"/>
        <end position="346"/>
    </location>
</feature>
<keyword evidence="3" id="KW-1185">Reference proteome</keyword>
<dbReference type="PANTHER" id="PTHR43685">
    <property type="entry name" value="GLYCOSYLTRANSFERASE"/>
    <property type="match status" value="1"/>
</dbReference>
<gene>
    <name evidence="2" type="ORF">C4F50_22985</name>
</gene>
<dbReference type="InterPro" id="IPR050834">
    <property type="entry name" value="Glycosyltransf_2"/>
</dbReference>
<dbReference type="PANTHER" id="PTHR43685:SF2">
    <property type="entry name" value="GLYCOSYLTRANSFERASE 2-LIKE DOMAIN-CONTAINING PROTEIN"/>
    <property type="match status" value="1"/>
</dbReference>
<name>A0ABR9TT14_9FLAO</name>
<reference evidence="2 3" key="1">
    <citation type="submission" date="2018-07" db="EMBL/GenBank/DDBJ databases">
        <title>Genome assembly of strain KB82.</title>
        <authorList>
            <person name="Kukolya J."/>
            <person name="Horvath B."/>
            <person name="Nagy I."/>
            <person name="Toth A."/>
        </authorList>
    </citation>
    <scope>NUCLEOTIDE SEQUENCE [LARGE SCALE GENOMIC DNA]</scope>
    <source>
        <strain evidence="2 3">Kb82</strain>
    </source>
</reference>
<proteinExistence type="predicted"/>
<evidence type="ECO:0000259" key="1">
    <source>
        <dbReference type="Pfam" id="PF00535"/>
    </source>
</evidence>
<dbReference type="Gene3D" id="3.90.550.10">
    <property type="entry name" value="Spore Coat Polysaccharide Biosynthesis Protein SpsA, Chain A"/>
    <property type="match status" value="1"/>
</dbReference>
<sequence length="513" mass="59985">MVVIYHKNNLVVEVKNNQDSIAFKNVTITEALFTLAEKYPDELILWCELSLKDNLNYEALPVIFHHKKILASFNLISSNFLPDAIGYVEQSPYIKINKKVRYPTWIMSSKTGGVHASVLSALKNQITLDNDFDYFLCSMAKLGMDQGLLCYSEPLLIKDFLEKENKLKDNWDVLFKFVKQHYRTRWVFLLFLNLLVYERKTLFFPLLKSFVYRKRNLRSNSLENIKVESINKVVEKNTIDVIIPTIGRKKYLYDVLKDLSRQVHLPENVIIVEQNPDKNSVSELDYIKNENWPFKIKHIFTNQTGVCNARNTALSLIESEWVFLNDDDNRFDENLLKDVLANLKSYGIKSLSTSYLQPKEIKENKIISQAQIFGSGNSFIHASLLDTVKFDMRFEFGYGEDSDFGMQIRNSGVDVIYFPNLEILHLKAPIGGFRVKPILAWDNDEIQPKPSPTIMLNMQLHLSQQQIKCYKTILFFKFYKVQKIKNPIIYLKNFEKQWKQSIYWSDKLKLKKA</sequence>
<comment type="caution">
    <text evidence="2">The sequence shown here is derived from an EMBL/GenBank/DDBJ whole genome shotgun (WGS) entry which is preliminary data.</text>
</comment>
<dbReference type="SUPFAM" id="SSF53448">
    <property type="entry name" value="Nucleotide-diphospho-sugar transferases"/>
    <property type="match status" value="1"/>
</dbReference>
<dbReference type="InterPro" id="IPR029044">
    <property type="entry name" value="Nucleotide-diphossugar_trans"/>
</dbReference>
<dbReference type="Proteomes" id="UP000640614">
    <property type="component" value="Unassembled WGS sequence"/>
</dbReference>